<organism evidence="6 7">
    <name type="scientific">Actinorhabdospora filicis</name>
    <dbReference type="NCBI Taxonomy" id="1785913"/>
    <lineage>
        <taxon>Bacteria</taxon>
        <taxon>Bacillati</taxon>
        <taxon>Actinomycetota</taxon>
        <taxon>Actinomycetes</taxon>
        <taxon>Micromonosporales</taxon>
        <taxon>Micromonosporaceae</taxon>
        <taxon>Actinorhabdospora</taxon>
    </lineage>
</organism>
<sequence length="158" mass="16908">MTTPRRRDFHNDPNAPAANSLVPAVAVFVRDERDRVLLIRRSDNGRWSLPGGGQELGESIRGAMVREAREETGLDVEVTGLVGVYSDPGHVVAFRDGEVRQEFVIVGRAVAVGGELAPDDDATEAAWFTPAELDGLDVHEAARVRIAHGLAGGAPYVG</sequence>
<dbReference type="AlphaFoldDB" id="A0A9W6W9L8"/>
<evidence type="ECO:0000256" key="2">
    <source>
        <dbReference type="ARBA" id="ARBA00005582"/>
    </source>
</evidence>
<name>A0A9W6W9L8_9ACTN</name>
<dbReference type="EMBL" id="BSTX01000002">
    <property type="protein sequence ID" value="GLZ78128.1"/>
    <property type="molecule type" value="Genomic_DNA"/>
</dbReference>
<dbReference type="RefSeq" id="WP_285663300.1">
    <property type="nucleotide sequence ID" value="NZ_BSTX01000002.1"/>
</dbReference>
<dbReference type="PANTHER" id="PTHR43046">
    <property type="entry name" value="GDP-MANNOSE MANNOSYL HYDROLASE"/>
    <property type="match status" value="1"/>
</dbReference>
<dbReference type="PANTHER" id="PTHR43046:SF16">
    <property type="entry name" value="ADP-RIBOSE PYROPHOSPHATASE YJHB-RELATED"/>
    <property type="match status" value="1"/>
</dbReference>
<comment type="similarity">
    <text evidence="2 4">Belongs to the Nudix hydrolase family.</text>
</comment>
<reference evidence="6" key="1">
    <citation type="submission" date="2023-03" db="EMBL/GenBank/DDBJ databases">
        <title>Actinorhabdospora filicis NBRC 111898.</title>
        <authorList>
            <person name="Ichikawa N."/>
            <person name="Sato H."/>
            <person name="Tonouchi N."/>
        </authorList>
    </citation>
    <scope>NUCLEOTIDE SEQUENCE</scope>
    <source>
        <strain evidence="6">NBRC 111898</strain>
    </source>
</reference>
<dbReference type="Proteomes" id="UP001165079">
    <property type="component" value="Unassembled WGS sequence"/>
</dbReference>
<accession>A0A9W6W9L8</accession>
<feature type="domain" description="Nudix hydrolase" evidence="5">
    <location>
        <begin position="20"/>
        <end position="150"/>
    </location>
</feature>
<dbReference type="SUPFAM" id="SSF55811">
    <property type="entry name" value="Nudix"/>
    <property type="match status" value="1"/>
</dbReference>
<dbReference type="Gene3D" id="3.90.79.10">
    <property type="entry name" value="Nucleoside Triphosphate Pyrophosphohydrolase"/>
    <property type="match status" value="1"/>
</dbReference>
<evidence type="ECO:0000256" key="3">
    <source>
        <dbReference type="ARBA" id="ARBA00022801"/>
    </source>
</evidence>
<evidence type="ECO:0000256" key="1">
    <source>
        <dbReference type="ARBA" id="ARBA00001946"/>
    </source>
</evidence>
<keyword evidence="7" id="KW-1185">Reference proteome</keyword>
<dbReference type="PROSITE" id="PS00893">
    <property type="entry name" value="NUDIX_BOX"/>
    <property type="match status" value="1"/>
</dbReference>
<evidence type="ECO:0000256" key="4">
    <source>
        <dbReference type="RuleBase" id="RU003476"/>
    </source>
</evidence>
<dbReference type="InterPro" id="IPR020476">
    <property type="entry name" value="Nudix_hydrolase"/>
</dbReference>
<dbReference type="Pfam" id="PF00293">
    <property type="entry name" value="NUDIX"/>
    <property type="match status" value="1"/>
</dbReference>
<dbReference type="GO" id="GO:0016787">
    <property type="term" value="F:hydrolase activity"/>
    <property type="evidence" value="ECO:0007669"/>
    <property type="project" value="UniProtKB-KW"/>
</dbReference>
<keyword evidence="3 4" id="KW-0378">Hydrolase</keyword>
<evidence type="ECO:0000259" key="5">
    <source>
        <dbReference type="PROSITE" id="PS51462"/>
    </source>
</evidence>
<gene>
    <name evidence="6" type="ORF">Afil01_29350</name>
</gene>
<dbReference type="InterPro" id="IPR020084">
    <property type="entry name" value="NUDIX_hydrolase_CS"/>
</dbReference>
<dbReference type="PROSITE" id="PS51462">
    <property type="entry name" value="NUDIX"/>
    <property type="match status" value="1"/>
</dbReference>
<dbReference type="PRINTS" id="PR00502">
    <property type="entry name" value="NUDIXFAMILY"/>
</dbReference>
<dbReference type="InterPro" id="IPR000086">
    <property type="entry name" value="NUDIX_hydrolase_dom"/>
</dbReference>
<protein>
    <submittedName>
        <fullName evidence="6">MutT/NUDIX-like protein</fullName>
    </submittedName>
</protein>
<dbReference type="InterPro" id="IPR015797">
    <property type="entry name" value="NUDIX_hydrolase-like_dom_sf"/>
</dbReference>
<evidence type="ECO:0000313" key="7">
    <source>
        <dbReference type="Proteomes" id="UP001165079"/>
    </source>
</evidence>
<comment type="cofactor">
    <cofactor evidence="1">
        <name>Mg(2+)</name>
        <dbReference type="ChEBI" id="CHEBI:18420"/>
    </cofactor>
</comment>
<comment type="caution">
    <text evidence="6">The sequence shown here is derived from an EMBL/GenBank/DDBJ whole genome shotgun (WGS) entry which is preliminary data.</text>
</comment>
<evidence type="ECO:0000313" key="6">
    <source>
        <dbReference type="EMBL" id="GLZ78128.1"/>
    </source>
</evidence>
<proteinExistence type="inferred from homology"/>